<dbReference type="EMBL" id="JBANRG010000148">
    <property type="protein sequence ID" value="KAK7433613.1"/>
    <property type="molecule type" value="Genomic_DNA"/>
</dbReference>
<keyword evidence="2" id="KW-1185">Reference proteome</keyword>
<protein>
    <submittedName>
        <fullName evidence="1">Uncharacterized protein</fullName>
    </submittedName>
</protein>
<comment type="caution">
    <text evidence="1">The sequence shown here is derived from an EMBL/GenBank/DDBJ whole genome shotgun (WGS) entry which is preliminary data.</text>
</comment>
<organism evidence="1 2">
    <name type="scientific">Marasmiellus scandens</name>
    <dbReference type="NCBI Taxonomy" id="2682957"/>
    <lineage>
        <taxon>Eukaryota</taxon>
        <taxon>Fungi</taxon>
        <taxon>Dikarya</taxon>
        <taxon>Basidiomycota</taxon>
        <taxon>Agaricomycotina</taxon>
        <taxon>Agaricomycetes</taxon>
        <taxon>Agaricomycetidae</taxon>
        <taxon>Agaricales</taxon>
        <taxon>Marasmiineae</taxon>
        <taxon>Omphalotaceae</taxon>
        <taxon>Marasmiellus</taxon>
    </lineage>
</organism>
<accession>A0ABR1IM19</accession>
<evidence type="ECO:0000313" key="2">
    <source>
        <dbReference type="Proteomes" id="UP001498398"/>
    </source>
</evidence>
<gene>
    <name evidence="1" type="ORF">VKT23_020690</name>
</gene>
<evidence type="ECO:0000313" key="1">
    <source>
        <dbReference type="EMBL" id="KAK7433613.1"/>
    </source>
</evidence>
<reference evidence="1 2" key="1">
    <citation type="submission" date="2024-01" db="EMBL/GenBank/DDBJ databases">
        <title>A draft genome for the cacao thread blight pathogen Marasmiellus scandens.</title>
        <authorList>
            <person name="Baruah I.K."/>
            <person name="Leung J."/>
            <person name="Bukari Y."/>
            <person name="Amoako-Attah I."/>
            <person name="Meinhardt L.W."/>
            <person name="Bailey B.A."/>
            <person name="Cohen S.P."/>
        </authorList>
    </citation>
    <scope>NUCLEOTIDE SEQUENCE [LARGE SCALE GENOMIC DNA]</scope>
    <source>
        <strain evidence="1 2">GH-19</strain>
    </source>
</reference>
<name>A0ABR1IM19_9AGAR</name>
<dbReference type="Proteomes" id="UP001498398">
    <property type="component" value="Unassembled WGS sequence"/>
</dbReference>
<proteinExistence type="predicted"/>
<sequence length="362" mass="41118">MVLPKLERCFFSKGDYDEHRRFQAQLQALSAHQVLLAPECNIPSPPMASTPILIPTSATTTLHGDPDAEILNEDTQSITPSSLEYNWQKAIDIRQRLQSFQAAGCLDPTSFEFDTGRNAEDVPSPEIPPLKRSSRGNSYVFGHLEWLNESRTFVNHASQQSPCASRSHFRLLCTTLDKMLEREINSTWEAIRREWYRQQDISRSGQERVVSSSTSEIPSDYTRSQQLFMLFGLIASVLHLICQVSLDHLQFVLGGFQLAAILQGADPADVSRNIPSDMRTVLNRFDFNPSNTREYACCPKCFKLYPMDMYPEFCDGTQSAAPSGPKCDRRLRPKQTLPRAAKAPVRTFQYNNIRQWIASLYN</sequence>